<reference evidence="1 2" key="1">
    <citation type="submission" date="2015-10" db="EMBL/GenBank/DDBJ databases">
        <title>Genome sequencing of Penicillium freii.</title>
        <authorList>
            <person name="Nguyen H.D."/>
            <person name="Visagie C.M."/>
            <person name="Seifert K.A."/>
        </authorList>
    </citation>
    <scope>NUCLEOTIDE SEQUENCE [LARGE SCALE GENOMIC DNA]</scope>
    <source>
        <strain evidence="1 2">DAOM 242723</strain>
    </source>
</reference>
<accession>A0A101MKY4</accession>
<dbReference type="AlphaFoldDB" id="A0A101MKY4"/>
<gene>
    <name evidence="1" type="ORF">ACN42_g4618</name>
</gene>
<dbReference type="EMBL" id="LLXE01000099">
    <property type="protein sequence ID" value="KUM62487.1"/>
    <property type="molecule type" value="Genomic_DNA"/>
</dbReference>
<protein>
    <submittedName>
        <fullName evidence="1">Uncharacterized protein</fullName>
    </submittedName>
</protein>
<evidence type="ECO:0000313" key="2">
    <source>
        <dbReference type="Proteomes" id="UP000055045"/>
    </source>
</evidence>
<keyword evidence="2" id="KW-1185">Reference proteome</keyword>
<proteinExistence type="predicted"/>
<organism evidence="1 2">
    <name type="scientific">Penicillium freii</name>
    <dbReference type="NCBI Taxonomy" id="48697"/>
    <lineage>
        <taxon>Eukaryota</taxon>
        <taxon>Fungi</taxon>
        <taxon>Dikarya</taxon>
        <taxon>Ascomycota</taxon>
        <taxon>Pezizomycotina</taxon>
        <taxon>Eurotiomycetes</taxon>
        <taxon>Eurotiomycetidae</taxon>
        <taxon>Eurotiales</taxon>
        <taxon>Aspergillaceae</taxon>
        <taxon>Penicillium</taxon>
    </lineage>
</organism>
<dbReference type="Proteomes" id="UP000055045">
    <property type="component" value="Unassembled WGS sequence"/>
</dbReference>
<name>A0A101MKY4_PENFR</name>
<evidence type="ECO:0000313" key="1">
    <source>
        <dbReference type="EMBL" id="KUM62487.1"/>
    </source>
</evidence>
<comment type="caution">
    <text evidence="1">The sequence shown here is derived from an EMBL/GenBank/DDBJ whole genome shotgun (WGS) entry which is preliminary data.</text>
</comment>
<sequence>MFEHSRNRFQPAICEKPTQWRFGRVVKAIDSVCSTNYGHHRNTILILPQKSIPFVGACSNHAAVVLYPFCFLLYQRTDSNISFFLFNHLMFYYPGLKAVLRPLQLGTNYTYINFNMGNDTRHVLGRS</sequence>